<dbReference type="OrthoDB" id="344736at2"/>
<gene>
    <name evidence="2" type="ORF">SAMN06265368_2962</name>
</gene>
<feature type="transmembrane region" description="Helical" evidence="1">
    <location>
        <begin position="86"/>
        <end position="107"/>
    </location>
</feature>
<organism evidence="2 3">
    <name type="scientific">Cohaesibacter gelatinilyticus</name>
    <dbReference type="NCBI Taxonomy" id="372072"/>
    <lineage>
        <taxon>Bacteria</taxon>
        <taxon>Pseudomonadati</taxon>
        <taxon>Pseudomonadota</taxon>
        <taxon>Alphaproteobacteria</taxon>
        <taxon>Hyphomicrobiales</taxon>
        <taxon>Cohaesibacteraceae</taxon>
    </lineage>
</organism>
<evidence type="ECO:0000313" key="2">
    <source>
        <dbReference type="EMBL" id="SNZ19866.1"/>
    </source>
</evidence>
<sequence length="139" mass="15086">MPLNEVNWLAAIISALVGYGLGAAWYMSLAKPWMAAVGLSEEDIKGPDGKQSPMPFVIAAIANLVIAALLYGVLVHVGDFSVRRGLMSGLMIWLGFVATTQAVNYAYQMRPLRLWVIDTGYWLINLLAQGAILGWFGEG</sequence>
<keyword evidence="3" id="KW-1185">Reference proteome</keyword>
<dbReference type="RefSeq" id="WP_097154477.1">
    <property type="nucleotide sequence ID" value="NZ_OBEL01000003.1"/>
</dbReference>
<keyword evidence="1" id="KW-0812">Transmembrane</keyword>
<dbReference type="AlphaFoldDB" id="A0A285PIB2"/>
<name>A0A285PIB2_9HYPH</name>
<dbReference type="InterPro" id="IPR013879">
    <property type="entry name" value="DUF1761"/>
</dbReference>
<evidence type="ECO:0000256" key="1">
    <source>
        <dbReference type="SAM" id="Phobius"/>
    </source>
</evidence>
<dbReference type="Pfam" id="PF08570">
    <property type="entry name" value="DUF1761"/>
    <property type="match status" value="1"/>
</dbReference>
<dbReference type="EMBL" id="OBEL01000003">
    <property type="protein sequence ID" value="SNZ19866.1"/>
    <property type="molecule type" value="Genomic_DNA"/>
</dbReference>
<reference evidence="2 3" key="1">
    <citation type="submission" date="2017-09" db="EMBL/GenBank/DDBJ databases">
        <authorList>
            <person name="Ehlers B."/>
            <person name="Leendertz F.H."/>
        </authorList>
    </citation>
    <scope>NUCLEOTIDE SEQUENCE [LARGE SCALE GENOMIC DNA]</scope>
    <source>
        <strain evidence="2 3">DSM 18289</strain>
    </source>
</reference>
<dbReference type="Proteomes" id="UP000219439">
    <property type="component" value="Unassembled WGS sequence"/>
</dbReference>
<keyword evidence="1" id="KW-1133">Transmembrane helix</keyword>
<keyword evidence="1" id="KW-0472">Membrane</keyword>
<proteinExistence type="predicted"/>
<feature type="transmembrane region" description="Helical" evidence="1">
    <location>
        <begin position="6"/>
        <end position="26"/>
    </location>
</feature>
<feature type="transmembrane region" description="Helical" evidence="1">
    <location>
        <begin position="54"/>
        <end position="74"/>
    </location>
</feature>
<feature type="transmembrane region" description="Helical" evidence="1">
    <location>
        <begin position="119"/>
        <end position="137"/>
    </location>
</feature>
<accession>A0A285PIB2</accession>
<protein>
    <recommendedName>
        <fullName evidence="4">DUF1761 domain-containing protein</fullName>
    </recommendedName>
</protein>
<evidence type="ECO:0000313" key="3">
    <source>
        <dbReference type="Proteomes" id="UP000219439"/>
    </source>
</evidence>
<evidence type="ECO:0008006" key="4">
    <source>
        <dbReference type="Google" id="ProtNLM"/>
    </source>
</evidence>